<evidence type="ECO:0000259" key="1">
    <source>
        <dbReference type="SMART" id="SM00849"/>
    </source>
</evidence>
<dbReference type="InterPro" id="IPR006311">
    <property type="entry name" value="TAT_signal"/>
</dbReference>
<dbReference type="PANTHER" id="PTHR13754">
    <property type="entry name" value="METALLO-BETA-LACTAMASE SUPERFAMILY PROTEIN"/>
    <property type="match status" value="1"/>
</dbReference>
<dbReference type="CDD" id="cd07713">
    <property type="entry name" value="DHPS-like_MBL-fold"/>
    <property type="match status" value="1"/>
</dbReference>
<dbReference type="SUPFAM" id="SSF56281">
    <property type="entry name" value="Metallo-hydrolase/oxidoreductase"/>
    <property type="match status" value="1"/>
</dbReference>
<protein>
    <recommendedName>
        <fullName evidence="1">Metallo-beta-lactamase domain-containing protein</fullName>
    </recommendedName>
</protein>
<dbReference type="InterPro" id="IPR001279">
    <property type="entry name" value="Metallo-B-lactamas"/>
</dbReference>
<dbReference type="SMART" id="SM00849">
    <property type="entry name" value="Lactamase_B"/>
    <property type="match status" value="1"/>
</dbReference>
<dbReference type="PROSITE" id="PS51318">
    <property type="entry name" value="TAT"/>
    <property type="match status" value="1"/>
</dbReference>
<dbReference type="AlphaFoldDB" id="A0A644V5F8"/>
<dbReference type="GO" id="GO:0016740">
    <property type="term" value="F:transferase activity"/>
    <property type="evidence" value="ECO:0007669"/>
    <property type="project" value="TreeGrafter"/>
</dbReference>
<dbReference type="Gene3D" id="3.60.15.10">
    <property type="entry name" value="Ribonuclease Z/Hydroxyacylglutathione hydrolase-like"/>
    <property type="match status" value="1"/>
</dbReference>
<dbReference type="PANTHER" id="PTHR13754:SF13">
    <property type="entry name" value="METALLO-BETA-LACTAMASE SUPERFAMILY PROTEIN (AFU_ORTHOLOGUE AFUA_3G07630)"/>
    <property type="match status" value="1"/>
</dbReference>
<comment type="caution">
    <text evidence="2">The sequence shown here is derived from an EMBL/GenBank/DDBJ whole genome shotgun (WGS) entry which is preliminary data.</text>
</comment>
<organism evidence="2">
    <name type="scientific">bioreactor metagenome</name>
    <dbReference type="NCBI Taxonomy" id="1076179"/>
    <lineage>
        <taxon>unclassified sequences</taxon>
        <taxon>metagenomes</taxon>
        <taxon>ecological metagenomes</taxon>
    </lineage>
</organism>
<proteinExistence type="predicted"/>
<sequence length="361" mass="39383">MGVSRRGFLKGLALGGTTGYLAMAGASSTVLKDVFIPPSPVGDFDIGMCKSVKCTVVSETSWFNNARVVQDMKDAGGLLVNQYIIPWSNTGVKDGYNGNNAGGYSALIDLELLDGSKKKILLDCGWNPEWMDECFKREGVDKMLKNKEIDVLVLSHEHFDHFFGIESVLKNCPDIPIIVPKGFYKEGFDLLKGASFPVAHLKNDYPHTGPIEVRESGKVHPLFPGCATISFDSAIICRVLGEQGLVFNVKDKGLVAVTGCCHMGIISFLEEIKHRVKGGDKIYGIQGGLHISPFEDWDPQYDDLIQALPSYGVEVLACNHCTGYLTAEKMILAGLPVVQGTARFRSKKKLFLGNGDQIVFG</sequence>
<dbReference type="InterPro" id="IPR036866">
    <property type="entry name" value="RibonucZ/Hydroxyglut_hydro"/>
</dbReference>
<reference evidence="2" key="1">
    <citation type="submission" date="2019-08" db="EMBL/GenBank/DDBJ databases">
        <authorList>
            <person name="Kucharzyk K."/>
            <person name="Murdoch R.W."/>
            <person name="Higgins S."/>
            <person name="Loffler F."/>
        </authorList>
    </citation>
    <scope>NUCLEOTIDE SEQUENCE</scope>
</reference>
<dbReference type="InterPro" id="IPR041712">
    <property type="entry name" value="DHPS-like_MBL-fold"/>
</dbReference>
<accession>A0A644V5F8</accession>
<evidence type="ECO:0000313" key="2">
    <source>
        <dbReference type="EMBL" id="MPL86052.1"/>
    </source>
</evidence>
<dbReference type="InterPro" id="IPR052926">
    <property type="entry name" value="Metallo-beta-lactamase_dom"/>
</dbReference>
<dbReference type="Pfam" id="PF00753">
    <property type="entry name" value="Lactamase_B"/>
    <property type="match status" value="1"/>
</dbReference>
<feature type="domain" description="Metallo-beta-lactamase" evidence="1">
    <location>
        <begin position="102"/>
        <end position="320"/>
    </location>
</feature>
<name>A0A644V5F8_9ZZZZ</name>
<dbReference type="EMBL" id="VSSQ01000215">
    <property type="protein sequence ID" value="MPL86052.1"/>
    <property type="molecule type" value="Genomic_DNA"/>
</dbReference>
<gene>
    <name evidence="2" type="ORF">SDC9_32028</name>
</gene>